<dbReference type="AlphaFoldDB" id="A0A1C0YHT2"/>
<dbReference type="EMBL" id="MATO01000061">
    <property type="protein sequence ID" value="OCS86701.1"/>
    <property type="molecule type" value="Genomic_DNA"/>
</dbReference>
<dbReference type="InterPro" id="IPR013520">
    <property type="entry name" value="Ribonucl_H"/>
</dbReference>
<dbReference type="PANTHER" id="PTHR30231">
    <property type="entry name" value="DNA POLYMERASE III SUBUNIT EPSILON"/>
    <property type="match status" value="1"/>
</dbReference>
<reference evidence="2 3" key="1">
    <citation type="submission" date="2016-07" db="EMBL/GenBank/DDBJ databases">
        <title>Caryophanon latum genome sequencing.</title>
        <authorList>
            <person name="Verma A."/>
            <person name="Pal Y."/>
            <person name="Krishnamurthi S."/>
        </authorList>
    </citation>
    <scope>NUCLEOTIDE SEQUENCE [LARGE SCALE GENOMIC DNA]</scope>
    <source>
        <strain evidence="2 3">DSM 14151</strain>
    </source>
</reference>
<protein>
    <recommendedName>
        <fullName evidence="1">Exonuclease domain-containing protein</fullName>
    </recommendedName>
</protein>
<dbReference type="SUPFAM" id="SSF53098">
    <property type="entry name" value="Ribonuclease H-like"/>
    <property type="match status" value="1"/>
</dbReference>
<dbReference type="CDD" id="cd06127">
    <property type="entry name" value="DEDDh"/>
    <property type="match status" value="1"/>
</dbReference>
<keyword evidence="3" id="KW-1185">Reference proteome</keyword>
<name>A0A1C0YHT2_9BACL</name>
<dbReference type="Gene3D" id="3.30.420.10">
    <property type="entry name" value="Ribonuclease H-like superfamily/Ribonuclease H"/>
    <property type="match status" value="1"/>
</dbReference>
<dbReference type="GO" id="GO:0005829">
    <property type="term" value="C:cytosol"/>
    <property type="evidence" value="ECO:0007669"/>
    <property type="project" value="TreeGrafter"/>
</dbReference>
<dbReference type="Pfam" id="PF00929">
    <property type="entry name" value="RNase_T"/>
    <property type="match status" value="1"/>
</dbReference>
<dbReference type="GO" id="GO:0003676">
    <property type="term" value="F:nucleic acid binding"/>
    <property type="evidence" value="ECO:0007669"/>
    <property type="project" value="InterPro"/>
</dbReference>
<feature type="domain" description="Exonuclease" evidence="1">
    <location>
        <begin position="4"/>
        <end position="167"/>
    </location>
</feature>
<proteinExistence type="predicted"/>
<dbReference type="OrthoDB" id="159416at2"/>
<comment type="caution">
    <text evidence="2">The sequence shown here is derived from an EMBL/GenBank/DDBJ whole genome shotgun (WGS) entry which is preliminary data.</text>
</comment>
<dbReference type="RefSeq" id="WP_066466069.1">
    <property type="nucleotide sequence ID" value="NZ_MATO01000061.1"/>
</dbReference>
<dbReference type="GO" id="GO:0045004">
    <property type="term" value="P:DNA replication proofreading"/>
    <property type="evidence" value="ECO:0007669"/>
    <property type="project" value="TreeGrafter"/>
</dbReference>
<organism evidence="2 3">
    <name type="scientific">Caryophanon latum</name>
    <dbReference type="NCBI Taxonomy" id="33977"/>
    <lineage>
        <taxon>Bacteria</taxon>
        <taxon>Bacillati</taxon>
        <taxon>Bacillota</taxon>
        <taxon>Bacilli</taxon>
        <taxon>Bacillales</taxon>
        <taxon>Caryophanaceae</taxon>
        <taxon>Caryophanon</taxon>
    </lineage>
</organism>
<sequence>MNGAMIFVDFEFQAERGMPLKLIEIGAVRIHNGEVATFSSLVRQKGIQAEVLAFTRIQREQLQKAPLYQDVSEQFIEFAGNAPTFIFFSSQDREIFYANRFWEELVASSRLIDYQEKLMVHLNELRKPSLVALLAQYDVQHEVQHRALSDAEALRKLYIASNGDAIIEAQQTTKLFAPFVRRSFDNRRETISVTLYEYDVLTKDRQTYTWHFIVPQQEVEVEIELSHSGLLSSMRTTVIEKQLLYGRTAESEAAFVQINEQLTDGALFAPSERCGLMNVFFDYGMTLRKCTLLPYYLLEGHTYNKEQTERVSKMMKNAHYRTTTLNGAIFDVLEQYEDQLLRYMTETALI</sequence>
<evidence type="ECO:0000313" key="3">
    <source>
        <dbReference type="Proteomes" id="UP000093482"/>
    </source>
</evidence>
<dbReference type="Proteomes" id="UP000093482">
    <property type="component" value="Unassembled WGS sequence"/>
</dbReference>
<dbReference type="PANTHER" id="PTHR30231:SF41">
    <property type="entry name" value="DNA POLYMERASE III SUBUNIT EPSILON"/>
    <property type="match status" value="1"/>
</dbReference>
<gene>
    <name evidence="2" type="ORF">A6K76_14425</name>
</gene>
<evidence type="ECO:0000313" key="2">
    <source>
        <dbReference type="EMBL" id="OCS86701.1"/>
    </source>
</evidence>
<accession>A0A1C0YHT2</accession>
<dbReference type="InterPro" id="IPR036397">
    <property type="entry name" value="RNaseH_sf"/>
</dbReference>
<dbReference type="SMART" id="SM00479">
    <property type="entry name" value="EXOIII"/>
    <property type="match status" value="1"/>
</dbReference>
<dbReference type="GO" id="GO:0008408">
    <property type="term" value="F:3'-5' exonuclease activity"/>
    <property type="evidence" value="ECO:0007669"/>
    <property type="project" value="TreeGrafter"/>
</dbReference>
<evidence type="ECO:0000259" key="1">
    <source>
        <dbReference type="SMART" id="SM00479"/>
    </source>
</evidence>
<dbReference type="InterPro" id="IPR012337">
    <property type="entry name" value="RNaseH-like_sf"/>
</dbReference>